<comment type="caution">
    <text evidence="1">The sequence shown here is derived from an EMBL/GenBank/DDBJ whole genome shotgun (WGS) entry which is preliminary data.</text>
</comment>
<dbReference type="STRING" id="314230.DSM3645_27853"/>
<dbReference type="AlphaFoldDB" id="A3ZX84"/>
<proteinExistence type="predicted"/>
<sequence>METPRPLWERLGELHGHNEKRIYVQEKLLGELAPPEVLDRSGTLLTTANKLMSDSSFAVEWLAEGLALRQKEHWRKLRSACVTALRQICARKGDAAAWVRFESCRDPITIQAPGLKNLPWETSWELPQATGTAGDFHFQSFNLAASDVSFSRQTLRFLDAEQKPASRLVHLARLRGLMSPNGPITGLFETWCAADPSDDKHCVEAGWVPAGYPLRVADQINTGLLIDLVCLDASGNADALTLELHPETSEIVSIRRARVPMELLLRSHPRYHDCLRRILGEQPDQDPVFSVEIEKLRSLMENPSSVRFNPVTALLVLCEFVSTSSLRQAGNNTVAGGHSGARRYLQKLEEFLGTSLINTHVNVRGNLNRSEPTLAAKELAAWGQCFLAGDGPAHE</sequence>
<evidence type="ECO:0000313" key="1">
    <source>
        <dbReference type="EMBL" id="EAQ78969.1"/>
    </source>
</evidence>
<name>A3ZX84_9BACT</name>
<dbReference type="Proteomes" id="UP000004358">
    <property type="component" value="Unassembled WGS sequence"/>
</dbReference>
<accession>A3ZX84</accession>
<gene>
    <name evidence="1" type="ORF">DSM3645_27853</name>
</gene>
<reference evidence="1 2" key="1">
    <citation type="submission" date="2006-02" db="EMBL/GenBank/DDBJ databases">
        <authorList>
            <person name="Amann R."/>
            <person name="Ferriera S."/>
            <person name="Johnson J."/>
            <person name="Kravitz S."/>
            <person name="Halpern A."/>
            <person name="Remington K."/>
            <person name="Beeson K."/>
            <person name="Tran B."/>
            <person name="Rogers Y.-H."/>
            <person name="Friedman R."/>
            <person name="Venter J.C."/>
        </authorList>
    </citation>
    <scope>NUCLEOTIDE SEQUENCE [LARGE SCALE GENOMIC DNA]</scope>
    <source>
        <strain evidence="1 2">DSM 3645</strain>
    </source>
</reference>
<organism evidence="1 2">
    <name type="scientific">Blastopirellula marina DSM 3645</name>
    <dbReference type="NCBI Taxonomy" id="314230"/>
    <lineage>
        <taxon>Bacteria</taxon>
        <taxon>Pseudomonadati</taxon>
        <taxon>Planctomycetota</taxon>
        <taxon>Planctomycetia</taxon>
        <taxon>Pirellulales</taxon>
        <taxon>Pirellulaceae</taxon>
        <taxon>Blastopirellula</taxon>
    </lineage>
</organism>
<protein>
    <submittedName>
        <fullName evidence="1">Uncharacterized protein</fullName>
    </submittedName>
</protein>
<dbReference type="HOGENOM" id="CLU_697682_0_0_0"/>
<evidence type="ECO:0000313" key="2">
    <source>
        <dbReference type="Proteomes" id="UP000004358"/>
    </source>
</evidence>
<dbReference type="EMBL" id="AANZ01000017">
    <property type="protein sequence ID" value="EAQ78969.1"/>
    <property type="molecule type" value="Genomic_DNA"/>
</dbReference>